<keyword evidence="3" id="KW-1185">Reference proteome</keyword>
<sequence>MWGALLGTVLSIDKGYKKLICEMDSQLALHLITKNCGKDHPLSPLFLKIRMLLNHFDDVKFVHVFREGNCLADVLANHGHSLQYGQHIFDRPPSFCSLVLHDDIRKSCLPRSPPKNSFFKLNIDGFAADGKLGAGRVIRNAVGFGSALHAEFWAFQIGLQMAIDQGIKNLEVETDALSLYNFIMNPNIYPHHKYFAAISNCKHLIL</sequence>
<dbReference type="OrthoDB" id="1552870at2759"/>
<feature type="domain" description="RNase H type-1" evidence="1">
    <location>
        <begin position="144"/>
        <end position="205"/>
    </location>
</feature>
<protein>
    <submittedName>
        <fullName evidence="2">Putative ribonuclease H-like domain-containing protein</fullName>
    </submittedName>
</protein>
<dbReference type="InterPro" id="IPR002156">
    <property type="entry name" value="RNaseH_domain"/>
</dbReference>
<dbReference type="PANTHER" id="PTHR47723">
    <property type="entry name" value="OS05G0353850 PROTEIN"/>
    <property type="match status" value="1"/>
</dbReference>
<organism evidence="2 3">
    <name type="scientific">Senna tora</name>
    <dbReference type="NCBI Taxonomy" id="362788"/>
    <lineage>
        <taxon>Eukaryota</taxon>
        <taxon>Viridiplantae</taxon>
        <taxon>Streptophyta</taxon>
        <taxon>Embryophyta</taxon>
        <taxon>Tracheophyta</taxon>
        <taxon>Spermatophyta</taxon>
        <taxon>Magnoliopsida</taxon>
        <taxon>eudicotyledons</taxon>
        <taxon>Gunneridae</taxon>
        <taxon>Pentapetalae</taxon>
        <taxon>rosids</taxon>
        <taxon>fabids</taxon>
        <taxon>Fabales</taxon>
        <taxon>Fabaceae</taxon>
        <taxon>Caesalpinioideae</taxon>
        <taxon>Cassia clade</taxon>
        <taxon>Senna</taxon>
    </lineage>
</organism>
<evidence type="ECO:0000313" key="2">
    <source>
        <dbReference type="EMBL" id="KAF7835835.1"/>
    </source>
</evidence>
<name>A0A834WZS9_9FABA</name>
<evidence type="ECO:0000313" key="3">
    <source>
        <dbReference type="Proteomes" id="UP000634136"/>
    </source>
</evidence>
<dbReference type="InterPro" id="IPR053151">
    <property type="entry name" value="RNase_H-like"/>
</dbReference>
<dbReference type="SUPFAM" id="SSF53098">
    <property type="entry name" value="Ribonuclease H-like"/>
    <property type="match status" value="1"/>
</dbReference>
<dbReference type="Pfam" id="PF13456">
    <property type="entry name" value="RVT_3"/>
    <property type="match status" value="2"/>
</dbReference>
<accession>A0A834WZS9</accession>
<dbReference type="Proteomes" id="UP000634136">
    <property type="component" value="Unassembled WGS sequence"/>
</dbReference>
<dbReference type="Gene3D" id="3.30.420.10">
    <property type="entry name" value="Ribonuclease H-like superfamily/Ribonuclease H"/>
    <property type="match status" value="1"/>
</dbReference>
<gene>
    <name evidence="2" type="ORF">G2W53_010694</name>
</gene>
<proteinExistence type="predicted"/>
<dbReference type="EMBL" id="JAAIUW010000004">
    <property type="protein sequence ID" value="KAF7835835.1"/>
    <property type="molecule type" value="Genomic_DNA"/>
</dbReference>
<reference evidence="2" key="1">
    <citation type="submission" date="2020-09" db="EMBL/GenBank/DDBJ databases">
        <title>Genome-Enabled Discovery of Anthraquinone Biosynthesis in Senna tora.</title>
        <authorList>
            <person name="Kang S.-H."/>
            <person name="Pandey R.P."/>
            <person name="Lee C.-M."/>
            <person name="Sim J.-S."/>
            <person name="Jeong J.-T."/>
            <person name="Choi B.-S."/>
            <person name="Jung M."/>
            <person name="Ginzburg D."/>
            <person name="Zhao K."/>
            <person name="Won S.Y."/>
            <person name="Oh T.-J."/>
            <person name="Yu Y."/>
            <person name="Kim N.-H."/>
            <person name="Lee O.R."/>
            <person name="Lee T.-H."/>
            <person name="Bashyal P."/>
            <person name="Kim T.-S."/>
            <person name="Lee W.-H."/>
            <person name="Kawkins C."/>
            <person name="Kim C.-K."/>
            <person name="Kim J.S."/>
            <person name="Ahn B.O."/>
            <person name="Rhee S.Y."/>
            <person name="Sohng J.K."/>
        </authorList>
    </citation>
    <scope>NUCLEOTIDE SEQUENCE</scope>
    <source>
        <tissue evidence="2">Leaf</tissue>
    </source>
</reference>
<dbReference type="GO" id="GO:0004523">
    <property type="term" value="F:RNA-DNA hybrid ribonuclease activity"/>
    <property type="evidence" value="ECO:0007669"/>
    <property type="project" value="InterPro"/>
</dbReference>
<dbReference type="PANTHER" id="PTHR47723:SF19">
    <property type="entry name" value="POLYNUCLEOTIDYL TRANSFERASE, RIBONUCLEASE H-LIKE SUPERFAMILY PROTEIN"/>
    <property type="match status" value="1"/>
</dbReference>
<comment type="caution">
    <text evidence="2">The sequence shown here is derived from an EMBL/GenBank/DDBJ whole genome shotgun (WGS) entry which is preliminary data.</text>
</comment>
<dbReference type="AlphaFoldDB" id="A0A834WZS9"/>
<evidence type="ECO:0000259" key="1">
    <source>
        <dbReference type="Pfam" id="PF13456"/>
    </source>
</evidence>
<dbReference type="GO" id="GO:0003676">
    <property type="term" value="F:nucleic acid binding"/>
    <property type="evidence" value="ECO:0007669"/>
    <property type="project" value="InterPro"/>
</dbReference>
<feature type="domain" description="RNase H type-1" evidence="1">
    <location>
        <begin position="3"/>
        <end position="78"/>
    </location>
</feature>
<dbReference type="InterPro" id="IPR012337">
    <property type="entry name" value="RNaseH-like_sf"/>
</dbReference>
<dbReference type="CDD" id="cd06222">
    <property type="entry name" value="RNase_H_like"/>
    <property type="match status" value="2"/>
</dbReference>
<dbReference type="InterPro" id="IPR036397">
    <property type="entry name" value="RNaseH_sf"/>
</dbReference>
<dbReference type="InterPro" id="IPR044730">
    <property type="entry name" value="RNase_H-like_dom_plant"/>
</dbReference>